<accession>A9KNA3</accession>
<dbReference type="PANTHER" id="PTHR43027">
    <property type="entry name" value="DOXORUBICIN RESISTANCE ABC TRANSPORTER PERMEASE PROTEIN DRRC-RELATED"/>
    <property type="match status" value="1"/>
</dbReference>
<dbReference type="EMBL" id="CP000885">
    <property type="protein sequence ID" value="ABX41602.1"/>
    <property type="molecule type" value="Genomic_DNA"/>
</dbReference>
<dbReference type="STRING" id="357809.Cphy_1224"/>
<evidence type="ECO:0000256" key="1">
    <source>
        <dbReference type="ARBA" id="ARBA00004141"/>
    </source>
</evidence>
<feature type="transmembrane region" description="Helical" evidence="5">
    <location>
        <begin position="354"/>
        <end position="372"/>
    </location>
</feature>
<dbReference type="HOGENOM" id="CLU_055441_0_0_9"/>
<evidence type="ECO:0000259" key="6">
    <source>
        <dbReference type="Pfam" id="PF12698"/>
    </source>
</evidence>
<dbReference type="PANTHER" id="PTHR43027:SF1">
    <property type="entry name" value="DOXORUBICIN RESISTANCE ABC TRANSPORTER PERMEASE PROTEIN DRRC-RELATED"/>
    <property type="match status" value="1"/>
</dbReference>
<evidence type="ECO:0000313" key="8">
    <source>
        <dbReference type="Proteomes" id="UP000000370"/>
    </source>
</evidence>
<feature type="transmembrane region" description="Helical" evidence="5">
    <location>
        <begin position="178"/>
        <end position="198"/>
    </location>
</feature>
<feature type="domain" description="ABC-2 type transporter transmembrane" evidence="6">
    <location>
        <begin position="19"/>
        <end position="370"/>
    </location>
</feature>
<dbReference type="KEGG" id="cpy:Cphy_1224"/>
<evidence type="ECO:0000256" key="3">
    <source>
        <dbReference type="ARBA" id="ARBA00022989"/>
    </source>
</evidence>
<dbReference type="GO" id="GO:0016020">
    <property type="term" value="C:membrane"/>
    <property type="evidence" value="ECO:0007669"/>
    <property type="project" value="UniProtKB-SubCell"/>
</dbReference>
<feature type="transmembrane region" description="Helical" evidence="5">
    <location>
        <begin position="290"/>
        <end position="311"/>
    </location>
</feature>
<keyword evidence="3 5" id="KW-1133">Transmembrane helix</keyword>
<feature type="transmembrane region" description="Helical" evidence="5">
    <location>
        <begin position="12"/>
        <end position="38"/>
    </location>
</feature>
<gene>
    <name evidence="7" type="ordered locus">Cphy_1224</name>
</gene>
<evidence type="ECO:0000256" key="2">
    <source>
        <dbReference type="ARBA" id="ARBA00022692"/>
    </source>
</evidence>
<dbReference type="InterPro" id="IPR052902">
    <property type="entry name" value="ABC-2_transporter"/>
</dbReference>
<dbReference type="Pfam" id="PF12698">
    <property type="entry name" value="ABC2_membrane_3"/>
    <property type="match status" value="1"/>
</dbReference>
<reference evidence="8" key="1">
    <citation type="submission" date="2007-11" db="EMBL/GenBank/DDBJ databases">
        <title>Complete genome sequence of Clostridium phytofermentans ISDg.</title>
        <authorList>
            <person name="Leschine S.B."/>
            <person name="Warnick T.A."/>
            <person name="Blanchard J.L."/>
            <person name="Schnell D.J."/>
            <person name="Petit E.L."/>
            <person name="LaTouf W.G."/>
            <person name="Copeland A."/>
            <person name="Lucas S."/>
            <person name="Lapidus A."/>
            <person name="Barry K."/>
            <person name="Glavina del Rio T."/>
            <person name="Dalin E."/>
            <person name="Tice H."/>
            <person name="Pitluck S."/>
            <person name="Kiss H."/>
            <person name="Brettin T."/>
            <person name="Bruce D."/>
            <person name="Detter J.C."/>
            <person name="Han C."/>
            <person name="Kuske C."/>
            <person name="Schmutz J."/>
            <person name="Larimer F."/>
            <person name="Land M."/>
            <person name="Hauser L."/>
            <person name="Kyrpides N."/>
            <person name="Kim E.A."/>
            <person name="Richardson P."/>
        </authorList>
    </citation>
    <scope>NUCLEOTIDE SEQUENCE [LARGE SCALE GENOMIC DNA]</scope>
    <source>
        <strain evidence="8">ATCC 700394 / DSM 18823 / ISDg</strain>
    </source>
</reference>
<dbReference type="RefSeq" id="WP_012199256.1">
    <property type="nucleotide sequence ID" value="NC_010001.1"/>
</dbReference>
<dbReference type="InterPro" id="IPR013525">
    <property type="entry name" value="ABC2_TM"/>
</dbReference>
<evidence type="ECO:0000256" key="4">
    <source>
        <dbReference type="ARBA" id="ARBA00023136"/>
    </source>
</evidence>
<dbReference type="Proteomes" id="UP000000370">
    <property type="component" value="Chromosome"/>
</dbReference>
<keyword evidence="4 5" id="KW-0472">Membrane</keyword>
<proteinExistence type="predicted"/>
<comment type="subcellular location">
    <subcellularLocation>
        <location evidence="1">Membrane</location>
        <topology evidence="1">Multi-pass membrane protein</topology>
    </subcellularLocation>
</comment>
<keyword evidence="2 5" id="KW-0812">Transmembrane</keyword>
<evidence type="ECO:0000256" key="5">
    <source>
        <dbReference type="SAM" id="Phobius"/>
    </source>
</evidence>
<dbReference type="eggNOG" id="COG0842">
    <property type="taxonomic scope" value="Bacteria"/>
</dbReference>
<protein>
    <submittedName>
        <fullName evidence="7">ABC-2 type transporter</fullName>
    </submittedName>
</protein>
<dbReference type="AlphaFoldDB" id="A9KNA3"/>
<feature type="transmembrane region" description="Helical" evidence="5">
    <location>
        <begin position="223"/>
        <end position="248"/>
    </location>
</feature>
<feature type="transmembrane region" description="Helical" evidence="5">
    <location>
        <begin position="260"/>
        <end position="278"/>
    </location>
</feature>
<name>A9KNA3_LACP7</name>
<dbReference type="OrthoDB" id="9771731at2"/>
<dbReference type="GO" id="GO:0140359">
    <property type="term" value="F:ABC-type transporter activity"/>
    <property type="evidence" value="ECO:0007669"/>
    <property type="project" value="InterPro"/>
</dbReference>
<organism evidence="7 8">
    <name type="scientific">Lachnoclostridium phytofermentans (strain ATCC 700394 / DSM 18823 / ISDg)</name>
    <name type="common">Clostridium phytofermentans</name>
    <dbReference type="NCBI Taxonomy" id="357809"/>
    <lineage>
        <taxon>Bacteria</taxon>
        <taxon>Bacillati</taxon>
        <taxon>Bacillota</taxon>
        <taxon>Clostridia</taxon>
        <taxon>Lachnospirales</taxon>
        <taxon>Lachnospiraceae</taxon>
    </lineage>
</organism>
<evidence type="ECO:0000313" key="7">
    <source>
        <dbReference type="EMBL" id="ABX41602.1"/>
    </source>
</evidence>
<sequence precursor="true">MFFHQYKYRIKYFLKTPTILFWAFFFPLILGTLFRAAFGDAMLNLGVMDSIPVAVVIEKELPQEHALLSVLPSVTYKDETPMFQVTKTTREEADQMLREGTVNGIIVLSDTVELFVSDSELQTNILKQFLDQYSRMSKAIEDIARNNPQSLPKAISLLQSDAQNIVKVSLNGKNTNGFIQYFYSLIAMACMFGSYLGLSNSMDIQGNQKPVAARRCITPTNKLILILADSSAAVTIHFLELIVVWIYLRLVLGIPIGDQPLFFLLTVFIGSVIGIAYGQFVGSISKGHEALRFSIVTGISLVFSFLSGLMVDTIKHVIEVNVPLLNRINPASLITDAFYSLTVFSDYSRFTSDIVSLIVIAAIFILASFLILRRERYDSI</sequence>
<keyword evidence="8" id="KW-1185">Reference proteome</keyword>